<sequence length="833" mass="94214">MSVINNDICRLDTQLDQIKQEINDSYFTSLETHKHTHDLDANAEHISYLENAISSLSVPSKSRPILPPEHIVELTLKLFRPPGEPYGLLSGVSTDRELELTWLAVTKATVQTLGVVLRSLLDRSLLLSDEIFYWDTILGSYWHIGVYTLQTSPFRLWRRLTKPRPSRNDSGAKARFPTFVSAQWSHFYESIQRCFFAGNLHALQANVLSPFVAAKSEIRRKRERLKVMRDLNAHGIGLLMRECFPAQANDDDCNWARCISADDYWRKTVCRSVILMGTFLQKLPSDSGILDFGEDVLLATDNEIACLQTESDGKRSNRTPELVAKKLHDILLRLLPAHNTLALTTIDKHRRPSRLLRYWLPLSMLFLTASTSFKVLKNHRHQIIRWVTSAVETTFEFWSNWVFDPIQRLIGTIRHDEKSEIALMSKNSLEADRASLERMVVDFILDRGEPKPDDYVLDISSIANKVREGDLTPVLRAYEKDLRTPFVGTVRGDLVRALLIQIQKTKVDVEIAIGGIDALLKSQELVFGFVGLTPGILVSYASLRWFCGLFGNRKGLRMGRRQDELRHALRSAHRTLTSPTSAHTGVLAYKDHGLLICDAEVLLKKAEALLRGAELRAFREDVADLINQRMVVRQLEIIKLLLIGDSGVGKSCCLLRFSEDSFTPSFITTIGIDFKIRTIELDGKRVKLQIWDTAGQERFRTITTAYYRGAMGILLVYDVTDERSFQNIRTWFSNVEQHASEGVHKILIGNKCDWEEKRAVSTEQGQQLADELGIPFLEVSAKNNINIEKAFYNLASEIKKGMDTSKSEQPGSQGVSIDQQGPGLNGNTGGKCC</sequence>
<dbReference type="RefSeq" id="XP_022384103.1">
    <property type="nucleotide sequence ID" value="XM_022537923.1"/>
</dbReference>
<dbReference type="PROSITE" id="PS51419">
    <property type="entry name" value="RAB"/>
    <property type="match status" value="1"/>
</dbReference>
<evidence type="ECO:0000313" key="19">
    <source>
        <dbReference type="Proteomes" id="UP000179179"/>
    </source>
</evidence>
<dbReference type="PROSITE" id="PS51421">
    <property type="entry name" value="RAS"/>
    <property type="match status" value="1"/>
</dbReference>
<dbReference type="Pfam" id="PF08637">
    <property type="entry name" value="NCA2"/>
    <property type="match status" value="1"/>
</dbReference>
<dbReference type="SMART" id="SM00174">
    <property type="entry name" value="RHO"/>
    <property type="match status" value="1"/>
</dbReference>
<protein>
    <submittedName>
        <fullName evidence="18">Rab GTPase SrgA</fullName>
    </submittedName>
</protein>
<dbReference type="FunFam" id="3.40.50.300:FF:000363">
    <property type="entry name" value="Secretion related GTPase srgA"/>
    <property type="match status" value="1"/>
</dbReference>
<keyword evidence="10" id="KW-0496">Mitochondrion</keyword>
<gene>
    <name evidence="18" type="ORF">ABOM_010795</name>
</gene>
<dbReference type="InterPro" id="IPR027417">
    <property type="entry name" value="P-loop_NTPase"/>
</dbReference>
<keyword evidence="11" id="KW-0342">GTP-binding</keyword>
<comment type="caution">
    <text evidence="18">The sequence shown here is derived from an EMBL/GenBank/DDBJ whole genome shotgun (WGS) entry which is preliminary data.</text>
</comment>
<dbReference type="STRING" id="109264.A0A1F7ZLP9"/>
<keyword evidence="12" id="KW-0472">Membrane</keyword>
<keyword evidence="8" id="KW-0653">Protein transport</keyword>
<keyword evidence="5" id="KW-1003">Cell membrane</keyword>
<evidence type="ECO:0000256" key="7">
    <source>
        <dbReference type="ARBA" id="ARBA00022741"/>
    </source>
</evidence>
<dbReference type="SMART" id="SM00176">
    <property type="entry name" value="RAN"/>
    <property type="match status" value="1"/>
</dbReference>
<comment type="subcellular location">
    <subcellularLocation>
        <location evidence="2">Cell membrane</location>
        <topology evidence="2">Lipid-anchor</topology>
        <orientation evidence="2">Cytoplasmic side</orientation>
    </subcellularLocation>
    <subcellularLocation>
        <location evidence="1">Mitochondrion membrane</location>
        <topology evidence="1">Multi-pass membrane protein</topology>
    </subcellularLocation>
</comment>
<evidence type="ECO:0000313" key="18">
    <source>
        <dbReference type="EMBL" id="OGM40386.1"/>
    </source>
</evidence>
<reference evidence="18 19" key="1">
    <citation type="journal article" date="2016" name="Genome Biol. Evol.">
        <title>Draft genome sequence of an aflatoxigenic Aspergillus species, A. bombycis.</title>
        <authorList>
            <person name="Moore G.G."/>
            <person name="Mack B.M."/>
            <person name="Beltz S.B."/>
            <person name="Gilbert M.K."/>
        </authorList>
    </citation>
    <scope>NUCLEOTIDE SEQUENCE [LARGE SCALE GENOMIC DNA]</scope>
    <source>
        <strain evidence="19">NRRL 26010</strain>
    </source>
</reference>
<accession>A0A1F7ZLP9</accession>
<keyword evidence="19" id="KW-1185">Reference proteome</keyword>
<dbReference type="PANTHER" id="PTHR28234">
    <property type="entry name" value="NUCLEAR CONTROL OF ATPASE PROTEIN 2"/>
    <property type="match status" value="1"/>
</dbReference>
<comment type="function">
    <text evidence="15">Protein transport. Probably involved in vesicular traffic.</text>
</comment>
<dbReference type="CDD" id="cd01867">
    <property type="entry name" value="Rab8_Rab10_Rab13_like"/>
    <property type="match status" value="1"/>
</dbReference>
<feature type="compositionally biased region" description="Polar residues" evidence="16">
    <location>
        <begin position="807"/>
        <end position="819"/>
    </location>
</feature>
<keyword evidence="9" id="KW-1133">Transmembrane helix</keyword>
<evidence type="ECO:0000256" key="2">
    <source>
        <dbReference type="ARBA" id="ARBA00004342"/>
    </source>
</evidence>
<dbReference type="SUPFAM" id="SSF52540">
    <property type="entry name" value="P-loop containing nucleoside triphosphate hydrolases"/>
    <property type="match status" value="1"/>
</dbReference>
<evidence type="ECO:0000256" key="13">
    <source>
        <dbReference type="ARBA" id="ARBA00023288"/>
    </source>
</evidence>
<evidence type="ECO:0000256" key="6">
    <source>
        <dbReference type="ARBA" id="ARBA00022692"/>
    </source>
</evidence>
<evidence type="ECO:0000256" key="4">
    <source>
        <dbReference type="ARBA" id="ARBA00022448"/>
    </source>
</evidence>
<dbReference type="EMBL" id="LYCR01000146">
    <property type="protein sequence ID" value="OGM40386.1"/>
    <property type="molecule type" value="Genomic_DNA"/>
</dbReference>
<dbReference type="OrthoDB" id="413313at2759"/>
<evidence type="ECO:0000256" key="1">
    <source>
        <dbReference type="ARBA" id="ARBA00004225"/>
    </source>
</evidence>
<dbReference type="PRINTS" id="PR00449">
    <property type="entry name" value="RASTRNSFRMNG"/>
</dbReference>
<dbReference type="NCBIfam" id="TIGR00231">
    <property type="entry name" value="small_GTP"/>
    <property type="match status" value="1"/>
</dbReference>
<evidence type="ECO:0000256" key="12">
    <source>
        <dbReference type="ARBA" id="ARBA00023136"/>
    </source>
</evidence>
<feature type="domain" description="Tr-type G" evidence="17">
    <location>
        <begin position="671"/>
        <end position="794"/>
    </location>
</feature>
<comment type="similarity">
    <text evidence="3">Belongs to the small GTPase superfamily. Rab family.</text>
</comment>
<evidence type="ECO:0000256" key="11">
    <source>
        <dbReference type="ARBA" id="ARBA00023134"/>
    </source>
</evidence>
<dbReference type="GO" id="GO:0005525">
    <property type="term" value="F:GTP binding"/>
    <property type="evidence" value="ECO:0007669"/>
    <property type="project" value="UniProtKB-KW"/>
</dbReference>
<dbReference type="Gene3D" id="3.40.50.300">
    <property type="entry name" value="P-loop containing nucleotide triphosphate hydrolases"/>
    <property type="match status" value="1"/>
</dbReference>
<evidence type="ECO:0000256" key="16">
    <source>
        <dbReference type="SAM" id="MobiDB-lite"/>
    </source>
</evidence>
<dbReference type="PANTHER" id="PTHR28234:SF1">
    <property type="entry name" value="NUCLEAR CONTROL OF ATPASE PROTEIN 2"/>
    <property type="match status" value="1"/>
</dbReference>
<dbReference type="SMART" id="SM00173">
    <property type="entry name" value="RAS"/>
    <property type="match status" value="1"/>
</dbReference>
<dbReference type="Proteomes" id="UP000179179">
    <property type="component" value="Unassembled WGS sequence"/>
</dbReference>
<dbReference type="InterPro" id="IPR000795">
    <property type="entry name" value="T_Tr_GTP-bd_dom"/>
</dbReference>
<dbReference type="GO" id="GO:0005741">
    <property type="term" value="C:mitochondrial outer membrane"/>
    <property type="evidence" value="ECO:0007669"/>
    <property type="project" value="TreeGrafter"/>
</dbReference>
<feature type="compositionally biased region" description="Gly residues" evidence="16">
    <location>
        <begin position="823"/>
        <end position="833"/>
    </location>
</feature>
<proteinExistence type="inferred from homology"/>
<dbReference type="InterPro" id="IPR013946">
    <property type="entry name" value="NCA2-like"/>
</dbReference>
<feature type="region of interest" description="Disordered" evidence="16">
    <location>
        <begin position="802"/>
        <end position="833"/>
    </location>
</feature>
<organism evidence="18 19">
    <name type="scientific">Aspergillus bombycis</name>
    <dbReference type="NCBI Taxonomy" id="109264"/>
    <lineage>
        <taxon>Eukaryota</taxon>
        <taxon>Fungi</taxon>
        <taxon>Dikarya</taxon>
        <taxon>Ascomycota</taxon>
        <taxon>Pezizomycotina</taxon>
        <taxon>Eurotiomycetes</taxon>
        <taxon>Eurotiomycetidae</taxon>
        <taxon>Eurotiales</taxon>
        <taxon>Aspergillaceae</taxon>
        <taxon>Aspergillus</taxon>
    </lineage>
</organism>
<dbReference type="GeneID" id="34454185"/>
<name>A0A1F7ZLP9_9EURO</name>
<evidence type="ECO:0000259" key="17">
    <source>
        <dbReference type="Pfam" id="PF00009"/>
    </source>
</evidence>
<keyword evidence="4" id="KW-0813">Transport</keyword>
<evidence type="ECO:0000256" key="15">
    <source>
        <dbReference type="ARBA" id="ARBA00025673"/>
    </source>
</evidence>
<keyword evidence="7" id="KW-0547">Nucleotide-binding</keyword>
<keyword evidence="6" id="KW-0812">Transmembrane</keyword>
<evidence type="ECO:0000256" key="3">
    <source>
        <dbReference type="ARBA" id="ARBA00006270"/>
    </source>
</evidence>
<dbReference type="SMART" id="SM00175">
    <property type="entry name" value="RAB"/>
    <property type="match status" value="1"/>
</dbReference>
<evidence type="ECO:0000256" key="14">
    <source>
        <dbReference type="ARBA" id="ARBA00023289"/>
    </source>
</evidence>
<dbReference type="GO" id="GO:0015031">
    <property type="term" value="P:protein transport"/>
    <property type="evidence" value="ECO:0007669"/>
    <property type="project" value="UniProtKB-KW"/>
</dbReference>
<dbReference type="InterPro" id="IPR005225">
    <property type="entry name" value="Small_GTP-bd"/>
</dbReference>
<keyword evidence="14" id="KW-0636">Prenylation</keyword>
<dbReference type="PROSITE" id="PS51420">
    <property type="entry name" value="RHO"/>
    <property type="match status" value="1"/>
</dbReference>
<dbReference type="GO" id="GO:0005886">
    <property type="term" value="C:plasma membrane"/>
    <property type="evidence" value="ECO:0007669"/>
    <property type="project" value="UniProtKB-SubCell"/>
</dbReference>
<dbReference type="Pfam" id="PF00009">
    <property type="entry name" value="GTP_EFTU"/>
    <property type="match status" value="1"/>
</dbReference>
<dbReference type="InterPro" id="IPR001806">
    <property type="entry name" value="Small_GTPase"/>
</dbReference>
<evidence type="ECO:0000256" key="10">
    <source>
        <dbReference type="ARBA" id="ARBA00023128"/>
    </source>
</evidence>
<evidence type="ECO:0000256" key="9">
    <source>
        <dbReference type="ARBA" id="ARBA00022989"/>
    </source>
</evidence>
<dbReference type="GO" id="GO:0003924">
    <property type="term" value="F:GTPase activity"/>
    <property type="evidence" value="ECO:0007669"/>
    <property type="project" value="InterPro"/>
</dbReference>
<evidence type="ECO:0000256" key="8">
    <source>
        <dbReference type="ARBA" id="ARBA00022927"/>
    </source>
</evidence>
<keyword evidence="13" id="KW-0449">Lipoprotein</keyword>
<dbReference type="AlphaFoldDB" id="A0A1F7ZLP9"/>
<evidence type="ECO:0000256" key="5">
    <source>
        <dbReference type="ARBA" id="ARBA00022475"/>
    </source>
</evidence>